<gene>
    <name evidence="2" type="ORF">CONCODRAFT_67777</name>
</gene>
<dbReference type="PANTHER" id="PTHR31606">
    <property type="entry name" value="WW DOMAIN BINDING PROTEIN 2, ISOFORM E"/>
    <property type="match status" value="1"/>
</dbReference>
<feature type="compositionally biased region" description="Polar residues" evidence="1">
    <location>
        <begin position="161"/>
        <end position="190"/>
    </location>
</feature>
<dbReference type="GO" id="GO:0031490">
    <property type="term" value="F:chromatin DNA binding"/>
    <property type="evidence" value="ECO:0007669"/>
    <property type="project" value="TreeGrafter"/>
</dbReference>
<dbReference type="Proteomes" id="UP000070444">
    <property type="component" value="Unassembled WGS sequence"/>
</dbReference>
<accession>A0A137PGQ7</accession>
<evidence type="ECO:0000313" key="2">
    <source>
        <dbReference type="EMBL" id="KXN74184.1"/>
    </source>
</evidence>
<keyword evidence="3" id="KW-1185">Reference proteome</keyword>
<evidence type="ECO:0008006" key="4">
    <source>
        <dbReference type="Google" id="ProtNLM"/>
    </source>
</evidence>
<dbReference type="SUPFAM" id="SSF50729">
    <property type="entry name" value="PH domain-like"/>
    <property type="match status" value="1"/>
</dbReference>
<dbReference type="EMBL" id="KQ964427">
    <property type="protein sequence ID" value="KXN74184.1"/>
    <property type="molecule type" value="Genomic_DNA"/>
</dbReference>
<name>A0A137PGQ7_CONC2</name>
<reference evidence="2 3" key="1">
    <citation type="journal article" date="2015" name="Genome Biol. Evol.">
        <title>Phylogenomic analyses indicate that early fungi evolved digesting cell walls of algal ancestors of land plants.</title>
        <authorList>
            <person name="Chang Y."/>
            <person name="Wang S."/>
            <person name="Sekimoto S."/>
            <person name="Aerts A.L."/>
            <person name="Choi C."/>
            <person name="Clum A."/>
            <person name="LaButti K.M."/>
            <person name="Lindquist E.A."/>
            <person name="Yee Ngan C."/>
            <person name="Ohm R.A."/>
            <person name="Salamov A.A."/>
            <person name="Grigoriev I.V."/>
            <person name="Spatafora J.W."/>
            <person name="Berbee M.L."/>
        </authorList>
    </citation>
    <scope>NUCLEOTIDE SEQUENCE [LARGE SCALE GENOMIC DNA]</scope>
    <source>
        <strain evidence="2 3">NRRL 28638</strain>
    </source>
</reference>
<dbReference type="OrthoDB" id="1259151at2759"/>
<evidence type="ECO:0000313" key="3">
    <source>
        <dbReference type="Proteomes" id="UP000070444"/>
    </source>
</evidence>
<evidence type="ECO:0000256" key="1">
    <source>
        <dbReference type="SAM" id="MobiDB-lite"/>
    </source>
</evidence>
<dbReference type="STRING" id="796925.A0A137PGQ7"/>
<organism evidence="2 3">
    <name type="scientific">Conidiobolus coronatus (strain ATCC 28846 / CBS 209.66 / NRRL 28638)</name>
    <name type="common">Delacroixia coronata</name>
    <dbReference type="NCBI Taxonomy" id="796925"/>
    <lineage>
        <taxon>Eukaryota</taxon>
        <taxon>Fungi</taxon>
        <taxon>Fungi incertae sedis</taxon>
        <taxon>Zoopagomycota</taxon>
        <taxon>Entomophthoromycotina</taxon>
        <taxon>Entomophthoromycetes</taxon>
        <taxon>Entomophthorales</taxon>
        <taxon>Ancylistaceae</taxon>
        <taxon>Conidiobolus</taxon>
    </lineage>
</organism>
<dbReference type="CDD" id="cd13214">
    <property type="entry name" value="PH-GRAM_WBP2"/>
    <property type="match status" value="1"/>
</dbReference>
<sequence>MALNCVSVMEDGRSLIPLPNEEIFMIQSGVQFEYSAGTGYPATSEQHHCNRGILYVTNLRLAYISSNPTQHFNSFNILYKDISNGELVQPWLQANHFKGDVTPVYGGGLRLPGTVKFFFKEGGGYSMIALYKQVLQRNLECLELEGAPQHLDELPIYEPGQNPQSQPQNDSTNAPRTETQSPSVETSQPAYTDAPPSYESALVGNNTNSNN</sequence>
<dbReference type="GO" id="GO:0005634">
    <property type="term" value="C:nucleus"/>
    <property type="evidence" value="ECO:0007669"/>
    <property type="project" value="TreeGrafter"/>
</dbReference>
<dbReference type="OMA" id="SNRLEDH"/>
<feature type="region of interest" description="Disordered" evidence="1">
    <location>
        <begin position="153"/>
        <end position="211"/>
    </location>
</feature>
<dbReference type="AlphaFoldDB" id="A0A137PGQ7"/>
<proteinExistence type="predicted"/>
<dbReference type="PANTHER" id="PTHR31606:SF1">
    <property type="entry name" value="WW DOMAIN BINDING PROTEIN 2, ISOFORM E"/>
    <property type="match status" value="1"/>
</dbReference>
<dbReference type="InterPro" id="IPR044852">
    <property type="entry name" value="WBP2-like"/>
</dbReference>
<protein>
    <recommendedName>
        <fullName evidence="4">GRAM domain-containing protein</fullName>
    </recommendedName>
</protein>
<dbReference type="GO" id="GO:0003713">
    <property type="term" value="F:transcription coactivator activity"/>
    <property type="evidence" value="ECO:0007669"/>
    <property type="project" value="InterPro"/>
</dbReference>